<gene>
    <name evidence="2" type="ORF">ACFPGP_08060</name>
</gene>
<dbReference type="Proteomes" id="UP001596087">
    <property type="component" value="Unassembled WGS sequence"/>
</dbReference>
<evidence type="ECO:0000256" key="1">
    <source>
        <dbReference type="SAM" id="Phobius"/>
    </source>
</evidence>
<proteinExistence type="predicted"/>
<evidence type="ECO:0000313" key="3">
    <source>
        <dbReference type="Proteomes" id="UP001596087"/>
    </source>
</evidence>
<evidence type="ECO:0000313" key="2">
    <source>
        <dbReference type="EMBL" id="MFC5176623.1"/>
    </source>
</evidence>
<feature type="transmembrane region" description="Helical" evidence="1">
    <location>
        <begin position="7"/>
        <end position="33"/>
    </location>
</feature>
<accession>A0ABW0BHE5</accession>
<keyword evidence="1" id="KW-1133">Transmembrane helix</keyword>
<reference evidence="3" key="1">
    <citation type="journal article" date="2019" name="Int. J. Syst. Evol. Microbiol.">
        <title>The Global Catalogue of Microorganisms (GCM) 10K type strain sequencing project: providing services to taxonomists for standard genome sequencing and annotation.</title>
        <authorList>
            <consortium name="The Broad Institute Genomics Platform"/>
            <consortium name="The Broad Institute Genome Sequencing Center for Infectious Disease"/>
            <person name="Wu L."/>
            <person name="Ma J."/>
        </authorList>
    </citation>
    <scope>NUCLEOTIDE SEQUENCE [LARGE SCALE GENOMIC DNA]</scope>
    <source>
        <strain evidence="3">DFY41</strain>
    </source>
</reference>
<feature type="transmembrane region" description="Helical" evidence="1">
    <location>
        <begin position="103"/>
        <end position="123"/>
    </location>
</feature>
<keyword evidence="3" id="KW-1185">Reference proteome</keyword>
<comment type="caution">
    <text evidence="2">The sequence shown here is derived from an EMBL/GenBank/DDBJ whole genome shotgun (WGS) entry which is preliminary data.</text>
</comment>
<protein>
    <submittedName>
        <fullName evidence="2">Uncharacterized protein</fullName>
    </submittedName>
</protein>
<keyword evidence="1" id="KW-0812">Transmembrane</keyword>
<name>A0ABW0BHE5_9ACTN</name>
<keyword evidence="1" id="KW-0472">Membrane</keyword>
<sequence>MSTRRALAWTLVLTTIGTLAVALVCAWVMYAFITLLLPFVPPLFGPWPEPPGFWASVLADPGFVLGPAVPWWVAGCVASAALLLWRRAGSTPFARQSAFRQGLVASTSTLAVGLVVLAAVVWLGA</sequence>
<dbReference type="EMBL" id="JBHSKD010000008">
    <property type="protein sequence ID" value="MFC5176623.1"/>
    <property type="molecule type" value="Genomic_DNA"/>
</dbReference>
<dbReference type="RefSeq" id="WP_378589083.1">
    <property type="nucleotide sequence ID" value="NZ_JBHSKD010000008.1"/>
</dbReference>
<feature type="transmembrane region" description="Helical" evidence="1">
    <location>
        <begin position="53"/>
        <end position="83"/>
    </location>
</feature>
<organism evidence="2 3">
    <name type="scientific">Nocardioides taihuensis</name>
    <dbReference type="NCBI Taxonomy" id="1835606"/>
    <lineage>
        <taxon>Bacteria</taxon>
        <taxon>Bacillati</taxon>
        <taxon>Actinomycetota</taxon>
        <taxon>Actinomycetes</taxon>
        <taxon>Propionibacteriales</taxon>
        <taxon>Nocardioidaceae</taxon>
        <taxon>Nocardioides</taxon>
    </lineage>
</organism>